<evidence type="ECO:0000256" key="5">
    <source>
        <dbReference type="ARBA" id="ARBA00023002"/>
    </source>
</evidence>
<dbReference type="PROSITE" id="PS51404">
    <property type="entry name" value="DYP_PEROXIDASE"/>
    <property type="match status" value="1"/>
</dbReference>
<dbReference type="OrthoDB" id="3207336at2759"/>
<evidence type="ECO:0000256" key="1">
    <source>
        <dbReference type="ARBA" id="ARBA00001970"/>
    </source>
</evidence>
<dbReference type="PANTHER" id="PTHR30521:SF4">
    <property type="entry name" value="DEFERROCHELATASE"/>
    <property type="match status" value="1"/>
</dbReference>
<dbReference type="GO" id="GO:0046872">
    <property type="term" value="F:metal ion binding"/>
    <property type="evidence" value="ECO:0007669"/>
    <property type="project" value="UniProtKB-KW"/>
</dbReference>
<protein>
    <submittedName>
        <fullName evidence="9">Dyp-type peroxidase</fullName>
    </submittedName>
</protein>
<dbReference type="InterPro" id="IPR011008">
    <property type="entry name" value="Dimeric_a/b-barrel"/>
</dbReference>
<dbReference type="AlphaFoldDB" id="A0A4Q9MH26"/>
<dbReference type="GO" id="GO:0020037">
    <property type="term" value="F:heme binding"/>
    <property type="evidence" value="ECO:0007669"/>
    <property type="project" value="InterPro"/>
</dbReference>
<comment type="cofactor">
    <cofactor evidence="1">
        <name>heme b</name>
        <dbReference type="ChEBI" id="CHEBI:60344"/>
    </cofactor>
</comment>
<proteinExistence type="inferred from homology"/>
<dbReference type="NCBIfam" id="TIGR01413">
    <property type="entry name" value="Dyp_perox_fam"/>
    <property type="match status" value="1"/>
</dbReference>
<gene>
    <name evidence="9" type="ORF">BD311DRAFT_765044</name>
</gene>
<dbReference type="PANTHER" id="PTHR30521">
    <property type="entry name" value="DEFERROCHELATASE/PEROXIDASE"/>
    <property type="match status" value="1"/>
</dbReference>
<name>A0A4Q9MH26_9APHY</name>
<keyword evidence="3" id="KW-0349">Heme</keyword>
<keyword evidence="2 9" id="KW-0575">Peroxidase</keyword>
<keyword evidence="4" id="KW-0479">Metal-binding</keyword>
<evidence type="ECO:0000313" key="9">
    <source>
        <dbReference type="EMBL" id="TBU25191.1"/>
    </source>
</evidence>
<dbReference type="EMBL" id="ML143465">
    <property type="protein sequence ID" value="TBU25191.1"/>
    <property type="molecule type" value="Genomic_DNA"/>
</dbReference>
<feature type="domain" description="DyP dimeric alpha+beta barrel" evidence="8">
    <location>
        <begin position="12"/>
        <end position="189"/>
    </location>
</feature>
<evidence type="ECO:0000256" key="6">
    <source>
        <dbReference type="ARBA" id="ARBA00023004"/>
    </source>
</evidence>
<organism evidence="9">
    <name type="scientific">Dichomitus squalens</name>
    <dbReference type="NCBI Taxonomy" id="114155"/>
    <lineage>
        <taxon>Eukaryota</taxon>
        <taxon>Fungi</taxon>
        <taxon>Dikarya</taxon>
        <taxon>Basidiomycota</taxon>
        <taxon>Agaricomycotina</taxon>
        <taxon>Agaricomycetes</taxon>
        <taxon>Polyporales</taxon>
        <taxon>Polyporaceae</taxon>
        <taxon>Dichomitus</taxon>
    </lineage>
</organism>
<evidence type="ECO:0000256" key="2">
    <source>
        <dbReference type="ARBA" id="ARBA00022559"/>
    </source>
</evidence>
<dbReference type="InterPro" id="IPR006314">
    <property type="entry name" value="Dyp_peroxidase"/>
</dbReference>
<dbReference type="Pfam" id="PF21105">
    <property type="entry name" value="DyP_N"/>
    <property type="match status" value="1"/>
</dbReference>
<accession>A0A4Q9MH26</accession>
<evidence type="ECO:0000256" key="7">
    <source>
        <dbReference type="ARBA" id="ARBA00025737"/>
    </source>
</evidence>
<dbReference type="GO" id="GO:0004601">
    <property type="term" value="F:peroxidase activity"/>
    <property type="evidence" value="ECO:0007669"/>
    <property type="project" value="UniProtKB-KW"/>
</dbReference>
<evidence type="ECO:0000256" key="4">
    <source>
        <dbReference type="ARBA" id="ARBA00022723"/>
    </source>
</evidence>
<dbReference type="Proteomes" id="UP000292957">
    <property type="component" value="Unassembled WGS sequence"/>
</dbReference>
<evidence type="ECO:0000259" key="8">
    <source>
        <dbReference type="Pfam" id="PF21105"/>
    </source>
</evidence>
<sequence>MSATLTPLNPANVQGDILVGLPKKVQHYLFFQIDNDVTSFRKRLGLLIPLITTTAQVQDDRAKIAANKEAAAKEGKAPELLKLSGVNIAFSQFGLTKLGITDNVGDTAFVEGQLKDSQNLGDAGTTDAQGNFTPDWLPAFKNQIHGLIIISGDSELTVSATQATVMAIFNIGVHITLHEITTLKGVVRPGAEKGHEHFGFLDGISQPAVKDFDTKPNPGQETVRQGVILCGRENDVDANNNNTPFVRPPWALDGSFLALRYLFQLVPEFNTFLTQSADPTTGLSSDLLGARLVGRWKSGAPVDVFPLQDNPEAGTDPSQNNNFRYDFPDDQQTQDRCPFAAHTRKTNPRADLEDLNISTESRRIIRRGVQFGPELTPAEITSGKTIEQRGLIFAAYSGSITNGFQFVQHSWADNTGFPIQKPVTPGFDAIIGQNGNGPRSLSGANPKNQSATLALPANWVVPKGGEYFFSPSIPALRSTFALA</sequence>
<keyword evidence="6" id="KW-0408">Iron</keyword>
<evidence type="ECO:0000256" key="3">
    <source>
        <dbReference type="ARBA" id="ARBA00022617"/>
    </source>
</evidence>
<dbReference type="InterPro" id="IPR049509">
    <property type="entry name" value="DyP_N"/>
</dbReference>
<keyword evidence="5" id="KW-0560">Oxidoreductase</keyword>
<reference evidence="9" key="1">
    <citation type="submission" date="2019-01" db="EMBL/GenBank/DDBJ databases">
        <title>Draft genome sequences of three monokaryotic isolates of the white-rot basidiomycete fungus Dichomitus squalens.</title>
        <authorList>
            <consortium name="DOE Joint Genome Institute"/>
            <person name="Lopez S.C."/>
            <person name="Andreopoulos B."/>
            <person name="Pangilinan J."/>
            <person name="Lipzen A."/>
            <person name="Riley R."/>
            <person name="Ahrendt S."/>
            <person name="Ng V."/>
            <person name="Barry K."/>
            <person name="Daum C."/>
            <person name="Grigoriev I.V."/>
            <person name="Hilden K.S."/>
            <person name="Makela M.R."/>
            <person name="de Vries R.P."/>
        </authorList>
    </citation>
    <scope>NUCLEOTIDE SEQUENCE [LARGE SCALE GENOMIC DNA]</scope>
    <source>
        <strain evidence="9">OM18370.1</strain>
    </source>
</reference>
<dbReference type="SUPFAM" id="SSF54909">
    <property type="entry name" value="Dimeric alpha+beta barrel"/>
    <property type="match status" value="1"/>
</dbReference>
<comment type="similarity">
    <text evidence="7">Belongs to the DyP-type peroxidase family.</text>
</comment>
<dbReference type="GO" id="GO:0005829">
    <property type="term" value="C:cytosol"/>
    <property type="evidence" value="ECO:0007669"/>
    <property type="project" value="TreeGrafter"/>
</dbReference>